<dbReference type="KEGG" id="lak:106155253"/>
<dbReference type="GO" id="GO:0005737">
    <property type="term" value="C:cytoplasm"/>
    <property type="evidence" value="ECO:0007669"/>
    <property type="project" value="UniProtKB-SubCell"/>
</dbReference>
<evidence type="ECO:0000259" key="12">
    <source>
        <dbReference type="PROSITE" id="PS50089"/>
    </source>
</evidence>
<evidence type="ECO:0000256" key="6">
    <source>
        <dbReference type="ARBA" id="ARBA00022723"/>
    </source>
</evidence>
<keyword evidence="5" id="KW-0053">Apoptosis</keyword>
<evidence type="ECO:0000256" key="2">
    <source>
        <dbReference type="ARBA" id="ARBA00006672"/>
    </source>
</evidence>
<evidence type="ECO:0000256" key="8">
    <source>
        <dbReference type="ARBA" id="ARBA00022833"/>
    </source>
</evidence>
<dbReference type="CDD" id="cd14321">
    <property type="entry name" value="UBA_IAPs"/>
    <property type="match status" value="1"/>
</dbReference>
<dbReference type="FunFam" id="3.30.40.10:FF:000184">
    <property type="entry name" value="Baculoviral IAP repeat containing 2"/>
    <property type="match status" value="1"/>
</dbReference>
<feature type="domain" description="CARD" evidence="13">
    <location>
        <begin position="1"/>
        <end position="83"/>
    </location>
</feature>
<dbReference type="GO" id="GO:0043066">
    <property type="term" value="P:negative regulation of apoptotic process"/>
    <property type="evidence" value="ECO:0007669"/>
    <property type="project" value="TreeGrafter"/>
</dbReference>
<dbReference type="SUPFAM" id="SSF57924">
    <property type="entry name" value="Inhibitor of apoptosis (IAP) repeat"/>
    <property type="match status" value="3"/>
</dbReference>
<feature type="compositionally biased region" description="Polar residues" evidence="11">
    <location>
        <begin position="1077"/>
        <end position="1088"/>
    </location>
</feature>
<evidence type="ECO:0000256" key="9">
    <source>
        <dbReference type="ARBA" id="ARBA00022859"/>
    </source>
</evidence>
<evidence type="ECO:0000256" key="3">
    <source>
        <dbReference type="ARBA" id="ARBA00022490"/>
    </source>
</evidence>
<comment type="subcellular location">
    <subcellularLocation>
        <location evidence="1">Cytoplasm</location>
    </subcellularLocation>
</comment>
<keyword evidence="15" id="KW-1185">Reference proteome</keyword>
<feature type="region of interest" description="Disordered" evidence="11">
    <location>
        <begin position="659"/>
        <end position="685"/>
    </location>
</feature>
<feature type="compositionally biased region" description="Low complexity" evidence="11">
    <location>
        <begin position="846"/>
        <end position="858"/>
    </location>
</feature>
<dbReference type="GO" id="GO:0045087">
    <property type="term" value="P:innate immune response"/>
    <property type="evidence" value="ECO:0007669"/>
    <property type="project" value="UniProtKB-KW"/>
</dbReference>
<feature type="region of interest" description="Disordered" evidence="11">
    <location>
        <begin position="1077"/>
        <end position="1115"/>
    </location>
</feature>
<dbReference type="PROSITE" id="PS50837">
    <property type="entry name" value="NACHT"/>
    <property type="match status" value="1"/>
</dbReference>
<dbReference type="STRING" id="7574.A0A1S3HHF5"/>
<dbReference type="GO" id="GO:0061630">
    <property type="term" value="F:ubiquitin protein ligase activity"/>
    <property type="evidence" value="ECO:0007669"/>
    <property type="project" value="TreeGrafter"/>
</dbReference>
<evidence type="ECO:0000256" key="10">
    <source>
        <dbReference type="PROSITE-ProRule" id="PRU00175"/>
    </source>
</evidence>
<dbReference type="SUPFAM" id="SSF47986">
    <property type="entry name" value="DEATH domain"/>
    <property type="match status" value="1"/>
</dbReference>
<evidence type="ECO:0000256" key="11">
    <source>
        <dbReference type="SAM" id="MobiDB-lite"/>
    </source>
</evidence>
<dbReference type="GO" id="GO:0006915">
    <property type="term" value="P:apoptotic process"/>
    <property type="evidence" value="ECO:0007669"/>
    <property type="project" value="UniProtKB-KW"/>
</dbReference>
<keyword evidence="7 10" id="KW-0863">Zinc-finger</keyword>
<dbReference type="GO" id="GO:0005634">
    <property type="term" value="C:nucleus"/>
    <property type="evidence" value="ECO:0007669"/>
    <property type="project" value="TreeGrafter"/>
</dbReference>
<feature type="compositionally biased region" description="Low complexity" evidence="11">
    <location>
        <begin position="968"/>
        <end position="978"/>
    </location>
</feature>
<dbReference type="Pfam" id="PF00653">
    <property type="entry name" value="BIR"/>
    <property type="match status" value="3"/>
</dbReference>
<evidence type="ECO:0000259" key="14">
    <source>
        <dbReference type="PROSITE" id="PS50837"/>
    </source>
</evidence>
<dbReference type="PROSITE" id="PS50209">
    <property type="entry name" value="CARD"/>
    <property type="match status" value="1"/>
</dbReference>
<dbReference type="PROSITE" id="PS01282">
    <property type="entry name" value="BIR_REPEAT_1"/>
    <property type="match status" value="2"/>
</dbReference>
<feature type="domain" description="RING-type" evidence="12">
    <location>
        <begin position="1131"/>
        <end position="1166"/>
    </location>
</feature>
<dbReference type="RefSeq" id="XP_013385447.2">
    <property type="nucleotide sequence ID" value="XM_013529993.2"/>
</dbReference>
<evidence type="ECO:0000256" key="7">
    <source>
        <dbReference type="ARBA" id="ARBA00022771"/>
    </source>
</evidence>
<dbReference type="GO" id="GO:0031398">
    <property type="term" value="P:positive regulation of protein ubiquitination"/>
    <property type="evidence" value="ECO:0007669"/>
    <property type="project" value="TreeGrafter"/>
</dbReference>
<dbReference type="PROSITE" id="PS50089">
    <property type="entry name" value="ZF_RING_2"/>
    <property type="match status" value="1"/>
</dbReference>
<comment type="similarity">
    <text evidence="2">Belongs to the IAP family.</text>
</comment>
<protein>
    <submittedName>
        <fullName evidence="16">Uncharacterized protein LOC106155253</fullName>
    </submittedName>
</protein>
<sequence length="1178" mass="132762">MLVQMGPLLIKDLQVGDIIPDMVDRIILSERNAEKLMAHKTKQDQAFEFLRILTKRGPTAFETMTEVLRKHKKELADLIAIKANPCSSKNQIANVNIDHMSQIQRLPWDPDDTMPIDDVYVNLQWVQDERKPAVTSYGVIQCYTSIFKYTKQGKAPKRILVRGKAGIGKTTFTKKMATDWANATLGLGECDGVLSKCKHLLMLNLRSIKPCQTRKRAIESQITCSTENRKAVTDEIMQALDLDTDYVLLVLYGYDEYDNNTSKEITYIIYRKRYQDVCTVITTRPRKAEELMNRRLMDSACEITIHLNNLESKKRHFLDFQKKSWSIRNSLDSMMGKKLMSLVKIPVLLLFRSFRHVAGLEHLRLDRVFMQGPRCGPSRCTFPRGEDNTEYEAVHGLSQGVRQNTMLPLFPFTGNQLVQYRGISSILIALNSIKDGKGWRICLSKNLESKNKKTSCHRTYQSDYTLLSKISTQEYTAKIDPKFDSHTVASSKGNRIQQKEEIQYKCTKDNAEEKDDPDIYRQVLAFLHNDLFQLSTSFVPGGTSMFLYPARLHEFFRQSAQGPPFRKGEEYCYEAVRLSSFKDLPNSVPVPATRLARSGFHYTGNSDEVACFSCGGRLKEWTYGDNPFMRHRNFFPDCPLMKGTETKNVPLFQTDDAISNGNIGTNDDPFPNLARSSPRDHGGNASLLLSNQQALSRSLGISSLEVAIPQITHAGVASGVRSNENTSAPSTPQNSSHLPTCVPSRMRNESDRLATFVSWPSGANVRPKDLARAGFFYLGTEDRVQCAFCEGVLRNWELGDQPLQEHRRYLSTCPFILGLEVGNIPLEEPSTALSLSVSESQRQAVGGSTTGSENSTTGPTLGILTARPRHERYAIEQARVRTFVNWPPSRIPRPEALARAGFFYAGFGDNVKCFFCDGRLRNWESQDDPWVEHARWFPRCDFVRQCKGDAFIQMIKDQKSPNNPPPQAQAQRAQGAPGSHHVEAREIKARLDTPTVQAVLDMGFRRDTVRQAIERRLRETGDDFPSAASLLDAILNIEDEMNRQTAQNAAAMAVILQEEPGQQPLVPALVEVPASVTTQKTSLTQNSEKQSKKDNRKKKKKQDAPVPKESDDKETKSLLEENKRLKEERICKICMDEEVSVVFLPCGHLVACVQCAPALRNCAICRTAIKGTVRSILS</sequence>
<dbReference type="InParanoid" id="A0A1S3HHF5"/>
<feature type="region of interest" description="Disordered" evidence="11">
    <location>
        <begin position="719"/>
        <end position="742"/>
    </location>
</feature>
<dbReference type="FunCoup" id="A0A1S3HHF5">
    <property type="interactions" value="2495"/>
</dbReference>
<dbReference type="InterPro" id="IPR011029">
    <property type="entry name" value="DEATH-like_dom_sf"/>
</dbReference>
<evidence type="ECO:0000313" key="16">
    <source>
        <dbReference type="RefSeq" id="XP_013385447.2"/>
    </source>
</evidence>
<gene>
    <name evidence="16" type="primary">LOC106155253</name>
</gene>
<dbReference type="Pfam" id="PF13920">
    <property type="entry name" value="zf-C3HC4_3"/>
    <property type="match status" value="1"/>
</dbReference>
<dbReference type="SMART" id="SM00184">
    <property type="entry name" value="RING"/>
    <property type="match status" value="1"/>
</dbReference>
<dbReference type="InterPro" id="IPR013083">
    <property type="entry name" value="Znf_RING/FYVE/PHD"/>
</dbReference>
<dbReference type="GeneID" id="106155253"/>
<dbReference type="InterPro" id="IPR001370">
    <property type="entry name" value="BIR_rpt"/>
</dbReference>
<evidence type="ECO:0000256" key="5">
    <source>
        <dbReference type="ARBA" id="ARBA00022703"/>
    </source>
</evidence>
<dbReference type="OrthoDB" id="10051407at2759"/>
<dbReference type="CDD" id="cd01671">
    <property type="entry name" value="CARD"/>
    <property type="match status" value="1"/>
</dbReference>
<dbReference type="InterPro" id="IPR027417">
    <property type="entry name" value="P-loop_NTPase"/>
</dbReference>
<dbReference type="Proteomes" id="UP000085678">
    <property type="component" value="Unplaced"/>
</dbReference>
<dbReference type="InterPro" id="IPR007111">
    <property type="entry name" value="NACHT_NTPase"/>
</dbReference>
<reference evidence="16" key="1">
    <citation type="submission" date="2025-08" db="UniProtKB">
        <authorList>
            <consortium name="RefSeq"/>
        </authorList>
    </citation>
    <scope>IDENTIFICATION</scope>
    <source>
        <tissue evidence="16">Gonads</tissue>
    </source>
</reference>
<dbReference type="FunFam" id="1.10.1170.10:FF:000002">
    <property type="entry name" value="Baculoviral IAP repeat containing 7"/>
    <property type="match status" value="1"/>
</dbReference>
<evidence type="ECO:0000313" key="15">
    <source>
        <dbReference type="Proteomes" id="UP000085678"/>
    </source>
</evidence>
<dbReference type="Gene3D" id="1.10.8.10">
    <property type="entry name" value="DNA helicase RuvA subunit, C-terminal domain"/>
    <property type="match status" value="1"/>
</dbReference>
<evidence type="ECO:0000256" key="4">
    <source>
        <dbReference type="ARBA" id="ARBA00022588"/>
    </source>
</evidence>
<name>A0A1S3HHF5_LINAN</name>
<feature type="domain" description="NACHT" evidence="14">
    <location>
        <begin position="157"/>
        <end position="285"/>
    </location>
</feature>
<dbReference type="Gene3D" id="3.30.40.10">
    <property type="entry name" value="Zinc/RING finger domain, C3HC4 (zinc finger)"/>
    <property type="match status" value="1"/>
</dbReference>
<dbReference type="Gene3D" id="3.40.50.300">
    <property type="entry name" value="P-loop containing nucleotide triphosphate hydrolases"/>
    <property type="match status" value="1"/>
</dbReference>
<dbReference type="InterPro" id="IPR048875">
    <property type="entry name" value="BIRC2-3-like_UBA"/>
</dbReference>
<dbReference type="CDD" id="cd00022">
    <property type="entry name" value="BIR"/>
    <property type="match status" value="3"/>
</dbReference>
<keyword evidence="4" id="KW-0399">Innate immunity</keyword>
<dbReference type="InterPro" id="IPR001841">
    <property type="entry name" value="Znf_RING"/>
</dbReference>
<keyword evidence="8" id="KW-0862">Zinc</keyword>
<feature type="region of interest" description="Disordered" evidence="11">
    <location>
        <begin position="956"/>
        <end position="982"/>
    </location>
</feature>
<organism evidence="15 16">
    <name type="scientific">Lingula anatina</name>
    <name type="common">Brachiopod</name>
    <name type="synonym">Lingula unguis</name>
    <dbReference type="NCBI Taxonomy" id="7574"/>
    <lineage>
        <taxon>Eukaryota</taxon>
        <taxon>Metazoa</taxon>
        <taxon>Spiralia</taxon>
        <taxon>Lophotrochozoa</taxon>
        <taxon>Brachiopoda</taxon>
        <taxon>Linguliformea</taxon>
        <taxon>Lingulata</taxon>
        <taxon>Lingulida</taxon>
        <taxon>Linguloidea</taxon>
        <taxon>Lingulidae</taxon>
        <taxon>Lingula</taxon>
    </lineage>
</organism>
<keyword evidence="6" id="KW-0479">Metal-binding</keyword>
<dbReference type="GO" id="GO:0008270">
    <property type="term" value="F:zinc ion binding"/>
    <property type="evidence" value="ECO:0007669"/>
    <property type="project" value="UniProtKB-KW"/>
</dbReference>
<dbReference type="GO" id="GO:0051726">
    <property type="term" value="P:regulation of cell cycle"/>
    <property type="evidence" value="ECO:0007669"/>
    <property type="project" value="TreeGrafter"/>
</dbReference>
<dbReference type="Pfam" id="PF05729">
    <property type="entry name" value="NACHT"/>
    <property type="match status" value="1"/>
</dbReference>
<dbReference type="GO" id="GO:0043027">
    <property type="term" value="F:cysteine-type endopeptidase inhibitor activity involved in apoptotic process"/>
    <property type="evidence" value="ECO:0007669"/>
    <property type="project" value="TreeGrafter"/>
</dbReference>
<dbReference type="PROSITE" id="PS50143">
    <property type="entry name" value="BIR_REPEAT_2"/>
    <property type="match status" value="3"/>
</dbReference>
<dbReference type="PANTHER" id="PTHR10044">
    <property type="entry name" value="INHIBITOR OF APOPTOSIS"/>
    <property type="match status" value="1"/>
</dbReference>
<dbReference type="Gene3D" id="1.10.1170.10">
    <property type="entry name" value="Inhibitor Of Apoptosis Protein (2mihbC-IAP-1), Chain A"/>
    <property type="match status" value="3"/>
</dbReference>
<dbReference type="CDD" id="cd16713">
    <property type="entry name" value="RING-HC_BIRC2_3_7"/>
    <property type="match status" value="1"/>
</dbReference>
<dbReference type="Gene3D" id="1.10.533.10">
    <property type="entry name" value="Death Domain, Fas"/>
    <property type="match status" value="1"/>
</dbReference>
<feature type="region of interest" description="Disordered" evidence="11">
    <location>
        <begin position="837"/>
        <end position="862"/>
    </location>
</feature>
<feature type="compositionally biased region" description="Basic and acidic residues" evidence="11">
    <location>
        <begin position="1102"/>
        <end position="1115"/>
    </location>
</feature>
<dbReference type="InterPro" id="IPR050784">
    <property type="entry name" value="IAP"/>
</dbReference>
<dbReference type="FunFam" id="1.10.1170.10:FF:000003">
    <property type="entry name" value="E3 ubiquitin-protein ligase XIAP"/>
    <property type="match status" value="1"/>
</dbReference>
<proteinExistence type="inferred from homology"/>
<dbReference type="PANTHER" id="PTHR10044:SF139">
    <property type="entry name" value="DEATH-ASSOCIATED INHIBITOR OF APOPTOSIS 2"/>
    <property type="match status" value="1"/>
</dbReference>
<dbReference type="AlphaFoldDB" id="A0A1S3HHF5"/>
<dbReference type="SMART" id="SM00238">
    <property type="entry name" value="BIR"/>
    <property type="match status" value="3"/>
</dbReference>
<dbReference type="Pfam" id="PF00619">
    <property type="entry name" value="CARD"/>
    <property type="match status" value="1"/>
</dbReference>
<dbReference type="SUPFAM" id="SSF52540">
    <property type="entry name" value="P-loop containing nucleoside triphosphate hydrolases"/>
    <property type="match status" value="1"/>
</dbReference>
<keyword evidence="9" id="KW-0391">Immunity</keyword>
<feature type="compositionally biased region" description="Polar residues" evidence="11">
    <location>
        <begin position="720"/>
        <end position="738"/>
    </location>
</feature>
<dbReference type="Pfam" id="PF21290">
    <property type="entry name" value="UBA_BIRC2-3"/>
    <property type="match status" value="1"/>
</dbReference>
<evidence type="ECO:0000256" key="1">
    <source>
        <dbReference type="ARBA" id="ARBA00004496"/>
    </source>
</evidence>
<accession>A0A1S3HHF5</accession>
<dbReference type="InterPro" id="IPR001315">
    <property type="entry name" value="CARD"/>
</dbReference>
<keyword evidence="3" id="KW-0963">Cytoplasm</keyword>
<evidence type="ECO:0000259" key="13">
    <source>
        <dbReference type="PROSITE" id="PS50209"/>
    </source>
</evidence>